<sequence length="66" mass="7301">MAGCNPPRILRLKQINNYFFSRGISICAYSGSIRTPILKTSGQAFRNYSDTHSGNIRTVVPETSGH</sequence>
<reference evidence="1 2" key="1">
    <citation type="journal article" date="2014" name="Genome Announc.">
        <title>Draft Genome Sequence of Cytophaga fermentans JCM 21142T, a Facultative Anaerobe Isolated from Marine Mud.</title>
        <authorList>
            <person name="Starns D."/>
            <person name="Oshima K."/>
            <person name="Suda W."/>
            <person name="Iino T."/>
            <person name="Yuki M."/>
            <person name="Inoue J."/>
            <person name="Kitamura K."/>
            <person name="Iida T."/>
            <person name="Darby A."/>
            <person name="Hattori M."/>
            <person name="Ohkuma M."/>
        </authorList>
    </citation>
    <scope>NUCLEOTIDE SEQUENCE [LARGE SCALE GENOMIC DNA]</scope>
    <source>
        <strain evidence="1 2">JCM 21142</strain>
    </source>
</reference>
<evidence type="ECO:0000313" key="1">
    <source>
        <dbReference type="EMBL" id="GAF05980.1"/>
    </source>
</evidence>
<dbReference type="EMBL" id="BAMD01000189">
    <property type="protein sequence ID" value="GAF05980.1"/>
    <property type="molecule type" value="Genomic_DNA"/>
</dbReference>
<proteinExistence type="predicted"/>
<dbReference type="AlphaFoldDB" id="W7Y4W6"/>
<evidence type="ECO:0000313" key="2">
    <source>
        <dbReference type="Proteomes" id="UP000019402"/>
    </source>
</evidence>
<name>W7Y4W6_9BACT</name>
<dbReference type="STRING" id="869213.GCA_000517085_03485"/>
<organism evidence="1 2">
    <name type="scientific">Saccharicrinis fermentans DSM 9555 = JCM 21142</name>
    <dbReference type="NCBI Taxonomy" id="869213"/>
    <lineage>
        <taxon>Bacteria</taxon>
        <taxon>Pseudomonadati</taxon>
        <taxon>Bacteroidota</taxon>
        <taxon>Bacteroidia</taxon>
        <taxon>Marinilabiliales</taxon>
        <taxon>Marinilabiliaceae</taxon>
        <taxon>Saccharicrinis</taxon>
    </lineage>
</organism>
<comment type="caution">
    <text evidence="1">The sequence shown here is derived from an EMBL/GenBank/DDBJ whole genome shotgun (WGS) entry which is preliminary data.</text>
</comment>
<keyword evidence="2" id="KW-1185">Reference proteome</keyword>
<accession>W7Y4W6</accession>
<gene>
    <name evidence="1" type="ORF">JCM21142_134745</name>
</gene>
<dbReference type="Proteomes" id="UP000019402">
    <property type="component" value="Unassembled WGS sequence"/>
</dbReference>
<protein>
    <submittedName>
        <fullName evidence="1">Uncharacterized protein</fullName>
    </submittedName>
</protein>